<evidence type="ECO:0000313" key="3">
    <source>
        <dbReference type="EMBL" id="MFC5544450.1"/>
    </source>
</evidence>
<feature type="transmembrane region" description="Helical" evidence="1">
    <location>
        <begin position="21"/>
        <end position="41"/>
    </location>
</feature>
<feature type="transmembrane region" description="Helical" evidence="1">
    <location>
        <begin position="161"/>
        <end position="189"/>
    </location>
</feature>
<feature type="transmembrane region" description="Helical" evidence="1">
    <location>
        <begin position="129"/>
        <end position="149"/>
    </location>
</feature>
<dbReference type="PANTHER" id="PTHR23028:SF134">
    <property type="entry name" value="PUTATIVE (AFU_ORTHOLOGUE AFUA_4G08520)-RELATED"/>
    <property type="match status" value="1"/>
</dbReference>
<protein>
    <submittedName>
        <fullName evidence="3">Acyltransferase family protein</fullName>
        <ecNumber evidence="3">2.3.-.-</ecNumber>
    </submittedName>
</protein>
<feature type="transmembrane region" description="Helical" evidence="1">
    <location>
        <begin position="262"/>
        <end position="280"/>
    </location>
</feature>
<reference evidence="4" key="1">
    <citation type="journal article" date="2019" name="Int. J. Syst. Evol. Microbiol.">
        <title>The Global Catalogue of Microorganisms (GCM) 10K type strain sequencing project: providing services to taxonomists for standard genome sequencing and annotation.</title>
        <authorList>
            <consortium name="The Broad Institute Genomics Platform"/>
            <consortium name="The Broad Institute Genome Sequencing Center for Infectious Disease"/>
            <person name="Wu L."/>
            <person name="Ma J."/>
        </authorList>
    </citation>
    <scope>NUCLEOTIDE SEQUENCE [LARGE SCALE GENOMIC DNA]</scope>
    <source>
        <strain evidence="4">CGMCC 4.1799</strain>
    </source>
</reference>
<dbReference type="RefSeq" id="WP_248154580.1">
    <property type="nucleotide sequence ID" value="NZ_JAKZAJ010000001.1"/>
</dbReference>
<dbReference type="PANTHER" id="PTHR23028">
    <property type="entry name" value="ACETYLTRANSFERASE"/>
    <property type="match status" value="1"/>
</dbReference>
<evidence type="ECO:0000256" key="1">
    <source>
        <dbReference type="SAM" id="Phobius"/>
    </source>
</evidence>
<keyword evidence="4" id="KW-1185">Reference proteome</keyword>
<dbReference type="Proteomes" id="UP001596055">
    <property type="component" value="Unassembled WGS sequence"/>
</dbReference>
<proteinExistence type="predicted"/>
<name>A0ABW0RLN5_9GAMM</name>
<feature type="domain" description="Acyltransferase 3" evidence="2">
    <location>
        <begin position="18"/>
        <end position="344"/>
    </location>
</feature>
<keyword evidence="3" id="KW-0012">Acyltransferase</keyword>
<keyword evidence="1" id="KW-0472">Membrane</keyword>
<keyword evidence="3" id="KW-0808">Transferase</keyword>
<organism evidence="3 4">
    <name type="scientific">Marinobacter koreensis</name>
    <dbReference type="NCBI Taxonomy" id="335974"/>
    <lineage>
        <taxon>Bacteria</taxon>
        <taxon>Pseudomonadati</taxon>
        <taxon>Pseudomonadota</taxon>
        <taxon>Gammaproteobacteria</taxon>
        <taxon>Pseudomonadales</taxon>
        <taxon>Marinobacteraceae</taxon>
        <taxon>Marinobacter</taxon>
    </lineage>
</organism>
<dbReference type="EMBL" id="JBHSNL010000001">
    <property type="protein sequence ID" value="MFC5544450.1"/>
    <property type="molecule type" value="Genomic_DNA"/>
</dbReference>
<feature type="transmembrane region" description="Helical" evidence="1">
    <location>
        <begin position="53"/>
        <end position="72"/>
    </location>
</feature>
<evidence type="ECO:0000313" key="4">
    <source>
        <dbReference type="Proteomes" id="UP001596055"/>
    </source>
</evidence>
<dbReference type="InterPro" id="IPR002656">
    <property type="entry name" value="Acyl_transf_3_dom"/>
</dbReference>
<dbReference type="GO" id="GO:0016746">
    <property type="term" value="F:acyltransferase activity"/>
    <property type="evidence" value="ECO:0007669"/>
    <property type="project" value="UniProtKB-KW"/>
</dbReference>
<gene>
    <name evidence="3" type="ORF">ACFPQA_05290</name>
</gene>
<feature type="transmembrane region" description="Helical" evidence="1">
    <location>
        <begin position="300"/>
        <end position="318"/>
    </location>
</feature>
<keyword evidence="1" id="KW-0812">Transmembrane</keyword>
<feature type="transmembrane region" description="Helical" evidence="1">
    <location>
        <begin position="92"/>
        <end position="117"/>
    </location>
</feature>
<feature type="transmembrane region" description="Helical" evidence="1">
    <location>
        <begin position="324"/>
        <end position="344"/>
    </location>
</feature>
<feature type="transmembrane region" description="Helical" evidence="1">
    <location>
        <begin position="234"/>
        <end position="256"/>
    </location>
</feature>
<sequence length="356" mass="39627">MRFTEAKSASRVLPKRLPALDGLRGLLALSVAYSHSFGHILGWQDSYSPIKNGAYAVDVFFILSGIVLYHAYKHRFDESERPIKNFVLVRFFRLWPTHIVTLVLVFVAFLLTQGILLPGWVKVHNSVKGVALDSALLSSLGLFGNYGSVNQPSWSISVEMWAGSLVMLAFFRSWIFAVPLVVLGASVLIQPDISVKDGGGGQYLAFSSGVWRCVFGMSLGVLVYKFFERMKVRLNVPVLNVLSAAVFVIIAAFVIGYSPTKWQYIVATILVAVGVMCLPFSQGWTFQLLENSAIRRLGELSFSVYLLHTPVIYFLLPFKGYGEFANVLLAHLAIAISLGLSVYLNKHVEKKFAYKW</sequence>
<dbReference type="Pfam" id="PF01757">
    <property type="entry name" value="Acyl_transf_3"/>
    <property type="match status" value="1"/>
</dbReference>
<comment type="caution">
    <text evidence="3">The sequence shown here is derived from an EMBL/GenBank/DDBJ whole genome shotgun (WGS) entry which is preliminary data.</text>
</comment>
<accession>A0ABW0RLN5</accession>
<dbReference type="EC" id="2.3.-.-" evidence="3"/>
<evidence type="ECO:0000259" key="2">
    <source>
        <dbReference type="Pfam" id="PF01757"/>
    </source>
</evidence>
<dbReference type="InterPro" id="IPR050879">
    <property type="entry name" value="Acyltransferase_3"/>
</dbReference>
<keyword evidence="1" id="KW-1133">Transmembrane helix</keyword>
<feature type="transmembrane region" description="Helical" evidence="1">
    <location>
        <begin position="209"/>
        <end position="227"/>
    </location>
</feature>